<feature type="region of interest" description="Disordered" evidence="1">
    <location>
        <begin position="202"/>
        <end position="221"/>
    </location>
</feature>
<reference evidence="3" key="1">
    <citation type="submission" date="2023-05" db="EMBL/GenBank/DDBJ databases">
        <title>Whole genome sequence of Commensalibacter sp.</title>
        <authorList>
            <person name="Charoenyingcharoen P."/>
            <person name="Yukphan P."/>
        </authorList>
    </citation>
    <scope>NUCLEOTIDE SEQUENCE</scope>
    <source>
        <strain evidence="3">TBRC 10068</strain>
    </source>
</reference>
<keyword evidence="2" id="KW-0812">Transmembrane</keyword>
<proteinExistence type="predicted"/>
<dbReference type="Pfam" id="PF26636">
    <property type="entry name" value="DUF8209"/>
    <property type="match status" value="1"/>
</dbReference>
<feature type="compositionally biased region" description="Basic and acidic residues" evidence="1">
    <location>
        <begin position="203"/>
        <end position="221"/>
    </location>
</feature>
<dbReference type="RefSeq" id="WP_281463615.1">
    <property type="nucleotide sequence ID" value="NZ_JASBAN010000010.1"/>
</dbReference>
<keyword evidence="2" id="KW-1133">Transmembrane helix</keyword>
<name>A0ABT6QAM9_9PROT</name>
<dbReference type="InterPro" id="IPR058522">
    <property type="entry name" value="DUF8209"/>
</dbReference>
<accession>A0ABT6QAM9</accession>
<evidence type="ECO:0000256" key="1">
    <source>
        <dbReference type="SAM" id="MobiDB-lite"/>
    </source>
</evidence>
<evidence type="ECO:0000313" key="4">
    <source>
        <dbReference type="Proteomes" id="UP001431775"/>
    </source>
</evidence>
<dbReference type="Proteomes" id="UP001431775">
    <property type="component" value="Unassembled WGS sequence"/>
</dbReference>
<feature type="transmembrane region" description="Helical" evidence="2">
    <location>
        <begin position="174"/>
        <end position="194"/>
    </location>
</feature>
<keyword evidence="2" id="KW-0472">Membrane</keyword>
<organism evidence="3 4">
    <name type="scientific">Commensalibacter nepenthis</name>
    <dbReference type="NCBI Taxonomy" id="3043872"/>
    <lineage>
        <taxon>Bacteria</taxon>
        <taxon>Pseudomonadati</taxon>
        <taxon>Pseudomonadota</taxon>
        <taxon>Alphaproteobacteria</taxon>
        <taxon>Acetobacterales</taxon>
        <taxon>Acetobacteraceae</taxon>
    </lineage>
</organism>
<sequence>MNAIPEDRLKLLKPSPLYMGEINSPGQPTLNDLKRIEQNAIGSCKLLSKDEILWYRNRFSKVYEPLILSKSSQEAYRTLGDCAWDCAWEQYGSALDISNSLIISGLIPKKLVGIPSKALGPKEKRTIFTSIPSLIQHRYPNTRIPLPSWINGKTFKQANKVRQTAGVLRFVGRIIPGIGWVLFAADVALITLCVNKCMNSKKQKIDKPDKPDKPEKPGIMV</sequence>
<keyword evidence="4" id="KW-1185">Reference proteome</keyword>
<dbReference type="EMBL" id="JASBAN010000010">
    <property type="protein sequence ID" value="MDI2113963.1"/>
    <property type="molecule type" value="Genomic_DNA"/>
</dbReference>
<gene>
    <name evidence="3" type="ORF">QJV33_11845</name>
</gene>
<protein>
    <submittedName>
        <fullName evidence="3">Uncharacterized protein</fullName>
    </submittedName>
</protein>
<comment type="caution">
    <text evidence="3">The sequence shown here is derived from an EMBL/GenBank/DDBJ whole genome shotgun (WGS) entry which is preliminary data.</text>
</comment>
<evidence type="ECO:0000256" key="2">
    <source>
        <dbReference type="SAM" id="Phobius"/>
    </source>
</evidence>
<evidence type="ECO:0000313" key="3">
    <source>
        <dbReference type="EMBL" id="MDI2113963.1"/>
    </source>
</evidence>